<accession>A0ABY7B778</accession>
<evidence type="ECO:0000313" key="1">
    <source>
        <dbReference type="EMBL" id="WAL67117.1"/>
    </source>
</evidence>
<dbReference type="RefSeq" id="WP_268757243.1">
    <property type="nucleotide sequence ID" value="NZ_CP113836.1"/>
</dbReference>
<sequence>MTSPTAPYTRELLTGLVDLQADDSAQCVECGRQAVLYVLDIEQWQWFTCPDHHGLVLLRLLRGELDRTKPPMPPPT</sequence>
<proteinExistence type="predicted"/>
<name>A0ABY7B778_9PSEU</name>
<dbReference type="EMBL" id="CP113836">
    <property type="protein sequence ID" value="WAL67117.1"/>
    <property type="molecule type" value="Genomic_DNA"/>
</dbReference>
<gene>
    <name evidence="1" type="ORF">ORV05_04835</name>
</gene>
<evidence type="ECO:0000313" key="2">
    <source>
        <dbReference type="Proteomes" id="UP001163203"/>
    </source>
</evidence>
<evidence type="ECO:0008006" key="3">
    <source>
        <dbReference type="Google" id="ProtNLM"/>
    </source>
</evidence>
<protein>
    <recommendedName>
        <fullName evidence="3">Transposase</fullName>
    </recommendedName>
</protein>
<organism evidence="1 2">
    <name type="scientific">Amycolatopsis cynarae</name>
    <dbReference type="NCBI Taxonomy" id="2995223"/>
    <lineage>
        <taxon>Bacteria</taxon>
        <taxon>Bacillati</taxon>
        <taxon>Actinomycetota</taxon>
        <taxon>Actinomycetes</taxon>
        <taxon>Pseudonocardiales</taxon>
        <taxon>Pseudonocardiaceae</taxon>
        <taxon>Amycolatopsis</taxon>
    </lineage>
</organism>
<reference evidence="1" key="1">
    <citation type="submission" date="2022-11" db="EMBL/GenBank/DDBJ databases">
        <authorList>
            <person name="Mo P."/>
        </authorList>
    </citation>
    <scope>NUCLEOTIDE SEQUENCE</scope>
    <source>
        <strain evidence="1">HUAS 11-8</strain>
    </source>
</reference>
<keyword evidence="2" id="KW-1185">Reference proteome</keyword>
<dbReference type="Proteomes" id="UP001163203">
    <property type="component" value="Chromosome"/>
</dbReference>